<gene>
    <name evidence="7" type="primary">LOC104602941</name>
</gene>
<dbReference type="eggNOG" id="KOG1384">
    <property type="taxonomic scope" value="Eukaryota"/>
</dbReference>
<dbReference type="Pfam" id="PF01715">
    <property type="entry name" value="IPPT"/>
    <property type="match status" value="2"/>
</dbReference>
<dbReference type="GeneID" id="104602941"/>
<evidence type="ECO:0000256" key="4">
    <source>
        <dbReference type="ARBA" id="ARBA00022741"/>
    </source>
</evidence>
<organism evidence="6 7">
    <name type="scientific">Nelumbo nucifera</name>
    <name type="common">Sacred lotus</name>
    <dbReference type="NCBI Taxonomy" id="4432"/>
    <lineage>
        <taxon>Eukaryota</taxon>
        <taxon>Viridiplantae</taxon>
        <taxon>Streptophyta</taxon>
        <taxon>Embryophyta</taxon>
        <taxon>Tracheophyta</taxon>
        <taxon>Spermatophyta</taxon>
        <taxon>Magnoliopsida</taxon>
        <taxon>Proteales</taxon>
        <taxon>Nelumbonaceae</taxon>
        <taxon>Nelumbo</taxon>
    </lineage>
</organism>
<dbReference type="Proteomes" id="UP000189703">
    <property type="component" value="Unplaced"/>
</dbReference>
<keyword evidence="5" id="KW-0067">ATP-binding</keyword>
<keyword evidence="3" id="KW-0203">Cytokinin biosynthesis</keyword>
<evidence type="ECO:0000256" key="2">
    <source>
        <dbReference type="ARBA" id="ARBA00022679"/>
    </source>
</evidence>
<dbReference type="OrthoDB" id="775260at2759"/>
<name>A0A1U8ADU7_NELNU</name>
<dbReference type="Gene3D" id="3.40.50.300">
    <property type="entry name" value="P-loop containing nucleotide triphosphate hydrolases"/>
    <property type="match status" value="1"/>
</dbReference>
<dbReference type="InterPro" id="IPR039657">
    <property type="entry name" value="Dimethylallyltransferase"/>
</dbReference>
<dbReference type="STRING" id="4432.A0A1U8ADU7"/>
<evidence type="ECO:0000256" key="5">
    <source>
        <dbReference type="ARBA" id="ARBA00022840"/>
    </source>
</evidence>
<dbReference type="OMA" id="CDYLCKR"/>
<proteinExistence type="inferred from homology"/>
<reference evidence="7" key="1">
    <citation type="submission" date="2025-08" db="UniProtKB">
        <authorList>
            <consortium name="RefSeq"/>
        </authorList>
    </citation>
    <scope>IDENTIFICATION</scope>
</reference>
<keyword evidence="2" id="KW-0808">Transferase</keyword>
<protein>
    <submittedName>
        <fullName evidence="7">Adenylate isopentenyltransferase-like</fullName>
    </submittedName>
</protein>
<evidence type="ECO:0000256" key="1">
    <source>
        <dbReference type="ARBA" id="ARBA00005842"/>
    </source>
</evidence>
<dbReference type="GO" id="GO:0006400">
    <property type="term" value="P:tRNA modification"/>
    <property type="evidence" value="ECO:0000318"/>
    <property type="project" value="GO_Central"/>
</dbReference>
<dbReference type="InterPro" id="IPR027417">
    <property type="entry name" value="P-loop_NTPase"/>
</dbReference>
<keyword evidence="4" id="KW-0547">Nucleotide-binding</keyword>
<dbReference type="KEGG" id="nnu:104602941"/>
<dbReference type="GO" id="GO:0005739">
    <property type="term" value="C:mitochondrion"/>
    <property type="evidence" value="ECO:0000318"/>
    <property type="project" value="GO_Central"/>
</dbReference>
<evidence type="ECO:0000313" key="6">
    <source>
        <dbReference type="Proteomes" id="UP000189703"/>
    </source>
</evidence>
<dbReference type="PANTHER" id="PTHR11088:SF86">
    <property type="entry name" value="ADENYLATE ISOPENTENYLTRANSFERASE 4-RELATED"/>
    <property type="match status" value="1"/>
</dbReference>
<dbReference type="RefSeq" id="XP_010265118.1">
    <property type="nucleotide sequence ID" value="XM_010266816.2"/>
</dbReference>
<dbReference type="SUPFAM" id="SSF52540">
    <property type="entry name" value="P-loop containing nucleoside triphosphate hydrolases"/>
    <property type="match status" value="1"/>
</dbReference>
<sequence>MKLVIPTGYCTKARSLGLFPAIKPVGPRYRWARMESTNRQQWRKDKGKMVVIMGVTGSGKSRLSIDLATRFPAEVINSDKMQVYKGLDITTNKMPMHERLGVPHHLLGVVDSSYGEFSPSDYRLFGASVISSICARRRLPLVVGGSNSFIYALLSDRFNPDSDGLNSVSADLRYNCCFLWVDVSLTVLYEYLSQRVDDMLAAGMVEELAEFYDPEAESDPKRDQVGIRKAIGVPEFDRYFRKFPPGGHFRSTDIERDGARRELFEEAVKAIKDNTNQLAKRQLKKIMRLRSAGWDLRRLDATEAFRAVLASDTGKSSEIWEEELLGPSVKIVNRFLEE</sequence>
<keyword evidence="6" id="KW-1185">Reference proteome</keyword>
<dbReference type="Gene3D" id="1.10.287.890">
    <property type="entry name" value="Crystal structure of tRNA isopentenylpyrophosphate transferase (bh2366) domain"/>
    <property type="match status" value="1"/>
</dbReference>
<dbReference type="GO" id="GO:0009691">
    <property type="term" value="P:cytokinin biosynthetic process"/>
    <property type="evidence" value="ECO:0000318"/>
    <property type="project" value="GO_Central"/>
</dbReference>
<dbReference type="GO" id="GO:0052381">
    <property type="term" value="F:tRNA dimethylallyltransferase activity"/>
    <property type="evidence" value="ECO:0000318"/>
    <property type="project" value="GO_Central"/>
</dbReference>
<dbReference type="PANTHER" id="PTHR11088">
    <property type="entry name" value="TRNA DIMETHYLALLYLTRANSFERASE"/>
    <property type="match status" value="1"/>
</dbReference>
<evidence type="ECO:0000313" key="7">
    <source>
        <dbReference type="RefSeq" id="XP_010265118.1"/>
    </source>
</evidence>
<comment type="similarity">
    <text evidence="1">Belongs to the IPP transferase family.</text>
</comment>
<dbReference type="GO" id="GO:0005524">
    <property type="term" value="F:ATP binding"/>
    <property type="evidence" value="ECO:0007669"/>
    <property type="project" value="UniProtKB-KW"/>
</dbReference>
<accession>A0A1U8ADU7</accession>
<dbReference type="AlphaFoldDB" id="A0A1U8ADU7"/>
<evidence type="ECO:0000256" key="3">
    <source>
        <dbReference type="ARBA" id="ARBA00022712"/>
    </source>
</evidence>